<dbReference type="PANTHER" id="PTHR46236">
    <property type="entry name" value="TRAF-LIKE SUPERFAMILY PROTEIN"/>
    <property type="match status" value="1"/>
</dbReference>
<proteinExistence type="predicted"/>
<dbReference type="OrthoDB" id="1090750at2759"/>
<evidence type="ECO:0000313" key="3">
    <source>
        <dbReference type="Proteomes" id="UP000467841"/>
    </source>
</evidence>
<dbReference type="EMBL" id="CACVBM020001189">
    <property type="protein sequence ID" value="CAA7038221.1"/>
    <property type="molecule type" value="Genomic_DNA"/>
</dbReference>
<dbReference type="InterPro" id="IPR050804">
    <property type="entry name" value="MCC"/>
</dbReference>
<organism evidence="2 3">
    <name type="scientific">Microthlaspi erraticum</name>
    <dbReference type="NCBI Taxonomy" id="1685480"/>
    <lineage>
        <taxon>Eukaryota</taxon>
        <taxon>Viridiplantae</taxon>
        <taxon>Streptophyta</taxon>
        <taxon>Embryophyta</taxon>
        <taxon>Tracheophyta</taxon>
        <taxon>Spermatophyta</taxon>
        <taxon>Magnoliopsida</taxon>
        <taxon>eudicotyledons</taxon>
        <taxon>Gunneridae</taxon>
        <taxon>Pentapetalae</taxon>
        <taxon>rosids</taxon>
        <taxon>malvids</taxon>
        <taxon>Brassicales</taxon>
        <taxon>Brassicaceae</taxon>
        <taxon>Coluteocarpeae</taxon>
        <taxon>Microthlaspi</taxon>
    </lineage>
</organism>
<feature type="coiled-coil region" evidence="1">
    <location>
        <begin position="118"/>
        <end position="145"/>
    </location>
</feature>
<comment type="caution">
    <text evidence="2">The sequence shown here is derived from an EMBL/GenBank/DDBJ whole genome shotgun (WGS) entry which is preliminary data.</text>
</comment>
<dbReference type="Proteomes" id="UP000467841">
    <property type="component" value="Unassembled WGS sequence"/>
</dbReference>
<evidence type="ECO:0000313" key="2">
    <source>
        <dbReference type="EMBL" id="CAA7038221.1"/>
    </source>
</evidence>
<keyword evidence="1" id="KW-0175">Coiled coil</keyword>
<reference evidence="2" key="1">
    <citation type="submission" date="2020-01" db="EMBL/GenBank/DDBJ databases">
        <authorList>
            <person name="Mishra B."/>
        </authorList>
    </citation>
    <scope>NUCLEOTIDE SEQUENCE [LARGE SCALE GENOMIC DNA]</scope>
</reference>
<sequence length="173" mass="19960">MQMQMMVNQQLFRLLMSNHPPEKPSKTNVNGFVLESSQANLAKWIFQTYPETTVNVQSQNPEVRTHYMNVLFGVMGTIYHKKTPYVSTAELSKASKGLSDLTKAGFNVEWLRPYLEMVSLERKKRNAYEARKAELKMEKAKSRKHSSFRLLLGRFFCVNPKPPIFIGQANDDL</sequence>
<protein>
    <submittedName>
        <fullName evidence="2">Uncharacterized protein</fullName>
    </submittedName>
</protein>
<dbReference type="AlphaFoldDB" id="A0A6D2JNP5"/>
<name>A0A6D2JNP5_9BRAS</name>
<dbReference type="PANTHER" id="PTHR46236:SF27">
    <property type="entry name" value="MATH DOMAIN-CONTAINING PROTEIN"/>
    <property type="match status" value="1"/>
</dbReference>
<keyword evidence="3" id="KW-1185">Reference proteome</keyword>
<evidence type="ECO:0000256" key="1">
    <source>
        <dbReference type="SAM" id="Coils"/>
    </source>
</evidence>
<gene>
    <name evidence="2" type="ORF">MERR_LOCUS25456</name>
</gene>
<accession>A0A6D2JNP5</accession>